<keyword evidence="1" id="KW-1133">Transmembrane helix</keyword>
<dbReference type="Proteomes" id="UP001433088">
    <property type="component" value="Unassembled WGS sequence"/>
</dbReference>
<feature type="transmembrane region" description="Helical" evidence="1">
    <location>
        <begin position="20"/>
        <end position="39"/>
    </location>
</feature>
<dbReference type="RefSeq" id="WP_256378952.1">
    <property type="nucleotide sequence ID" value="NZ_JBBMEU010000017.1"/>
</dbReference>
<gene>
    <name evidence="2" type="ORF">WMO23_04210</name>
</gene>
<evidence type="ECO:0000313" key="3">
    <source>
        <dbReference type="Proteomes" id="UP001433088"/>
    </source>
</evidence>
<keyword evidence="1" id="KW-0472">Membrane</keyword>
<evidence type="ECO:0000256" key="1">
    <source>
        <dbReference type="SAM" id="Phobius"/>
    </source>
</evidence>
<keyword evidence="3" id="KW-1185">Reference proteome</keyword>
<keyword evidence="1" id="KW-0812">Transmembrane</keyword>
<protein>
    <submittedName>
        <fullName evidence="2">Uncharacterized protein</fullName>
    </submittedName>
</protein>
<sequence length="42" mass="4799">MSERQRRRKPQRQVTITAAALTRIIAIVLLVGVVAFLMIHKI</sequence>
<comment type="caution">
    <text evidence="2">The sequence shown here is derived from an EMBL/GenBank/DDBJ whole genome shotgun (WGS) entry which is preliminary data.</text>
</comment>
<accession>A0ABV1CW14</accession>
<reference evidence="2 3" key="1">
    <citation type="submission" date="2024-03" db="EMBL/GenBank/DDBJ databases">
        <title>Human intestinal bacterial collection.</title>
        <authorList>
            <person name="Pauvert C."/>
            <person name="Hitch T.C.A."/>
            <person name="Clavel T."/>
        </authorList>
    </citation>
    <scope>NUCLEOTIDE SEQUENCE [LARGE SCALE GENOMIC DNA]</scope>
    <source>
        <strain evidence="2 3">CLA-AA-H81</strain>
    </source>
</reference>
<dbReference type="EMBL" id="JBBMEU010000017">
    <property type="protein sequence ID" value="MEQ2421935.1"/>
    <property type="molecule type" value="Genomic_DNA"/>
</dbReference>
<evidence type="ECO:0000313" key="2">
    <source>
        <dbReference type="EMBL" id="MEQ2421935.1"/>
    </source>
</evidence>
<proteinExistence type="predicted"/>
<name>A0ABV1CW14_9FIRM</name>
<organism evidence="2 3">
    <name type="scientific">Megasphaera intestinihominis</name>
    <dbReference type="NCBI Taxonomy" id="3133159"/>
    <lineage>
        <taxon>Bacteria</taxon>
        <taxon>Bacillati</taxon>
        <taxon>Bacillota</taxon>
        <taxon>Negativicutes</taxon>
        <taxon>Veillonellales</taxon>
        <taxon>Veillonellaceae</taxon>
        <taxon>Megasphaera</taxon>
    </lineage>
</organism>